<reference evidence="1 2" key="1">
    <citation type="journal article" date="2016" name="Int. J. Syst. Evol. Microbiol.">
        <title>Descriptions of Anaerotaenia torta gen. nov., sp. nov. and Anaerocolumna cellulosilytica gen. nov., sp. nov. isolated from a methanogenic reactor of cattle waste.</title>
        <authorList>
            <person name="Uek A."/>
            <person name="Ohtaki Y."/>
            <person name="Kaku N."/>
            <person name="Ueki K."/>
        </authorList>
    </citation>
    <scope>NUCLEOTIDE SEQUENCE [LARGE SCALE GENOMIC DNA]</scope>
    <source>
        <strain evidence="1 2">SN021</strain>
    </source>
</reference>
<proteinExistence type="predicted"/>
<evidence type="ECO:0000313" key="1">
    <source>
        <dbReference type="EMBL" id="BCJ93776.1"/>
    </source>
</evidence>
<keyword evidence="2" id="KW-1185">Reference proteome</keyword>
<accession>A0A6S6QVR0</accession>
<protein>
    <submittedName>
        <fullName evidence="1">Uncharacterized protein</fullName>
    </submittedName>
</protein>
<organism evidence="1 2">
    <name type="scientific">Anaerocolumna cellulosilytica</name>
    <dbReference type="NCBI Taxonomy" id="433286"/>
    <lineage>
        <taxon>Bacteria</taxon>
        <taxon>Bacillati</taxon>
        <taxon>Bacillota</taxon>
        <taxon>Clostridia</taxon>
        <taxon>Lachnospirales</taxon>
        <taxon>Lachnospiraceae</taxon>
        <taxon>Anaerocolumna</taxon>
    </lineage>
</organism>
<evidence type="ECO:0000313" key="2">
    <source>
        <dbReference type="Proteomes" id="UP000515561"/>
    </source>
</evidence>
<dbReference type="RefSeq" id="WP_184092454.1">
    <property type="nucleotide sequence ID" value="NZ_AP023367.1"/>
</dbReference>
<gene>
    <name evidence="1" type="ORF">acsn021_13450</name>
</gene>
<sequence length="137" mass="15693">MEYYVFNENNCRQKVTDEQLDTAFLQKDELPVHIIAGMGAAKAVKYLPRLKEALYYEKRRSRHEAIYSIFGIEDKEVISILKQKESSLTVEELNTDGSEKAFLQALIIRLEGGSSAVTTAFFDPCVNALVKYRIMFM</sequence>
<dbReference type="KEGG" id="acel:acsn021_13450"/>
<dbReference type="AlphaFoldDB" id="A0A6S6QVR0"/>
<dbReference type="Proteomes" id="UP000515561">
    <property type="component" value="Chromosome"/>
</dbReference>
<name>A0A6S6QVR0_9FIRM</name>
<dbReference type="EMBL" id="AP023367">
    <property type="protein sequence ID" value="BCJ93776.1"/>
    <property type="molecule type" value="Genomic_DNA"/>
</dbReference>